<proteinExistence type="predicted"/>
<keyword evidence="2" id="KW-1185">Reference proteome</keyword>
<dbReference type="Proteomes" id="UP001732700">
    <property type="component" value="Chromosome 5C"/>
</dbReference>
<evidence type="ECO:0000313" key="1">
    <source>
        <dbReference type="EnsemblPlants" id="AVESA.00010b.r2.5CG0904380.1.CDS"/>
    </source>
</evidence>
<accession>A0ACD5Y521</accession>
<protein>
    <submittedName>
        <fullName evidence="1">Uncharacterized protein</fullName>
    </submittedName>
</protein>
<dbReference type="EnsemblPlants" id="AVESA.00010b.r2.5CG0904380.1">
    <property type="protein sequence ID" value="AVESA.00010b.r2.5CG0904380.1.CDS"/>
    <property type="gene ID" value="AVESA.00010b.r2.5CG0904380"/>
</dbReference>
<organism evidence="1 2">
    <name type="scientific">Avena sativa</name>
    <name type="common">Oat</name>
    <dbReference type="NCBI Taxonomy" id="4498"/>
    <lineage>
        <taxon>Eukaryota</taxon>
        <taxon>Viridiplantae</taxon>
        <taxon>Streptophyta</taxon>
        <taxon>Embryophyta</taxon>
        <taxon>Tracheophyta</taxon>
        <taxon>Spermatophyta</taxon>
        <taxon>Magnoliopsida</taxon>
        <taxon>Liliopsida</taxon>
        <taxon>Poales</taxon>
        <taxon>Poaceae</taxon>
        <taxon>BOP clade</taxon>
        <taxon>Pooideae</taxon>
        <taxon>Poodae</taxon>
        <taxon>Poeae</taxon>
        <taxon>Poeae Chloroplast Group 1 (Aveneae type)</taxon>
        <taxon>Aveninae</taxon>
        <taxon>Avena</taxon>
    </lineage>
</organism>
<reference evidence="1" key="2">
    <citation type="submission" date="2025-09" db="UniProtKB">
        <authorList>
            <consortium name="EnsemblPlants"/>
        </authorList>
    </citation>
    <scope>IDENTIFICATION</scope>
</reference>
<sequence>MASHSDTAACASARADPAAGILNYAAIHSCLLRGDRRLSLPVLALLLLIHFRFLAAAAGAHFSPAVSRLASRLRLSPSMAAVTLLALGNGAPDAFASAAALRGEGGLPRAGLAAILSAGAFVSAFVVGAVSLIAAPFAVPPASFARDVFFYLIAASALFYIYLSAEIFLWQAIGLVLFYVFFIGLVFYMDLGAAGKVVSSAELEMANGMGRAAMDLPVSVELGKQRTATVWTVLTKATRVWDWPVTFLLKLTIPSTLPSEWNKFYVCANICLCPLVLLYSFSSFIPFDSRIVFFLPQIRFPLWSVVLLVSFCLALSHFRFEKETPERENIASTLISFVMSVFWISTMAGELLNCLAAIGVIMDIPPAILGMTVLAWGNSVGDLVADVALAKNGQPTIAIAGCFAGPMFNMLVGLGTALVMQTARVYPKAFVLEFHVGIVVAFVFLLLSLMGTLLVVTWARFRVPKFWGYCLMGLYILFTLVSIAIASSSG</sequence>
<name>A0ACD5Y521_AVESA</name>
<reference evidence="1" key="1">
    <citation type="submission" date="2021-05" db="EMBL/GenBank/DDBJ databases">
        <authorList>
            <person name="Scholz U."/>
            <person name="Mascher M."/>
            <person name="Fiebig A."/>
        </authorList>
    </citation>
    <scope>NUCLEOTIDE SEQUENCE [LARGE SCALE GENOMIC DNA]</scope>
</reference>
<evidence type="ECO:0000313" key="2">
    <source>
        <dbReference type="Proteomes" id="UP001732700"/>
    </source>
</evidence>